<sequence length="216" mass="24965">MKFALEQLKTIPLDSSRPVIISDADEVILHFANILSDYLNTRGMYVNFTSYSLEGNIKYLDSDKPVDSRLFKGLIDDYFDKHVETQTMVEGATEHLANLSELCDIVILTNIPHNFADRRRRLLDRMGLGYPMISNSGPKGPILKAIRKKTPEKLIFIDDICHHHKSVAQYVPDALRIQFIADSQLNVMEKPSQHSHHRCHDWPHIEQIIREYLQSR</sequence>
<dbReference type="EMBL" id="UOEJ01000219">
    <property type="protein sequence ID" value="VAW05784.1"/>
    <property type="molecule type" value="Genomic_DNA"/>
</dbReference>
<proteinExistence type="predicted"/>
<dbReference type="InterPro" id="IPR023214">
    <property type="entry name" value="HAD_sf"/>
</dbReference>
<dbReference type="Gene3D" id="3.40.50.1000">
    <property type="entry name" value="HAD superfamily/HAD-like"/>
    <property type="match status" value="1"/>
</dbReference>
<reference evidence="1" key="1">
    <citation type="submission" date="2018-06" db="EMBL/GenBank/DDBJ databases">
        <authorList>
            <person name="Zhirakovskaya E."/>
        </authorList>
    </citation>
    <scope>NUCLEOTIDE SEQUENCE</scope>
</reference>
<gene>
    <name evidence="1" type="ORF">MNBD_ALPHA01-667</name>
</gene>
<protein>
    <submittedName>
        <fullName evidence="1">Uncharacterized protein</fullName>
    </submittedName>
</protein>
<dbReference type="AlphaFoldDB" id="A0A3B0TAF9"/>
<dbReference type="InterPro" id="IPR036412">
    <property type="entry name" value="HAD-like_sf"/>
</dbReference>
<name>A0A3B0TAF9_9ZZZZ</name>
<evidence type="ECO:0000313" key="1">
    <source>
        <dbReference type="EMBL" id="VAW05784.1"/>
    </source>
</evidence>
<dbReference type="SUPFAM" id="SSF56784">
    <property type="entry name" value="HAD-like"/>
    <property type="match status" value="1"/>
</dbReference>
<organism evidence="1">
    <name type="scientific">hydrothermal vent metagenome</name>
    <dbReference type="NCBI Taxonomy" id="652676"/>
    <lineage>
        <taxon>unclassified sequences</taxon>
        <taxon>metagenomes</taxon>
        <taxon>ecological metagenomes</taxon>
    </lineage>
</organism>
<accession>A0A3B0TAF9</accession>